<reference evidence="3" key="1">
    <citation type="journal article" date="2021" name="New Phytol.">
        <title>Evolutionary innovations through gain and loss of genes in the ectomycorrhizal Boletales.</title>
        <authorList>
            <person name="Wu G."/>
            <person name="Miyauchi S."/>
            <person name="Morin E."/>
            <person name="Kuo A."/>
            <person name="Drula E."/>
            <person name="Varga T."/>
            <person name="Kohler A."/>
            <person name="Feng B."/>
            <person name="Cao Y."/>
            <person name="Lipzen A."/>
            <person name="Daum C."/>
            <person name="Hundley H."/>
            <person name="Pangilinan J."/>
            <person name="Johnson J."/>
            <person name="Barry K."/>
            <person name="LaButti K."/>
            <person name="Ng V."/>
            <person name="Ahrendt S."/>
            <person name="Min B."/>
            <person name="Choi I.G."/>
            <person name="Park H."/>
            <person name="Plett J.M."/>
            <person name="Magnuson J."/>
            <person name="Spatafora J.W."/>
            <person name="Nagy L.G."/>
            <person name="Henrissat B."/>
            <person name="Grigoriev I.V."/>
            <person name="Yang Z.L."/>
            <person name="Xu J."/>
            <person name="Martin F.M."/>
        </authorList>
    </citation>
    <scope>NUCLEOTIDE SEQUENCE</scope>
    <source>
        <strain evidence="3">KKN 215</strain>
    </source>
</reference>
<comment type="caution">
    <text evidence="3">The sequence shown here is derived from an EMBL/GenBank/DDBJ whole genome shotgun (WGS) entry which is preliminary data.</text>
</comment>
<evidence type="ECO:0000313" key="3">
    <source>
        <dbReference type="EMBL" id="KAH8093866.1"/>
    </source>
</evidence>
<keyword evidence="4" id="KW-1185">Reference proteome</keyword>
<dbReference type="Proteomes" id="UP000813824">
    <property type="component" value="Unassembled WGS sequence"/>
</dbReference>
<dbReference type="AlphaFoldDB" id="A0A8K0UL69"/>
<dbReference type="PANTHER" id="PTHR21708">
    <property type="entry name" value="PROBABLE 2-DEHYDROPANTOATE 2-REDUCTASE"/>
    <property type="match status" value="1"/>
</dbReference>
<feature type="domain" description="Ketopantoate reductase C-terminal" evidence="2">
    <location>
        <begin position="267"/>
        <end position="374"/>
    </location>
</feature>
<dbReference type="Gene3D" id="1.10.1040.10">
    <property type="entry name" value="N-(1-d-carboxylethyl)-l-norvaline Dehydrogenase, domain 2"/>
    <property type="match status" value="1"/>
</dbReference>
<feature type="domain" description="Ketopantoate reductase N-terminal" evidence="1">
    <location>
        <begin position="8"/>
        <end position="172"/>
    </location>
</feature>
<dbReference type="InterPro" id="IPR013332">
    <property type="entry name" value="KPR_N"/>
</dbReference>
<dbReference type="InterPro" id="IPR051402">
    <property type="entry name" value="KPR-Related"/>
</dbReference>
<proteinExistence type="predicted"/>
<dbReference type="Gene3D" id="3.40.50.720">
    <property type="entry name" value="NAD(P)-binding Rossmann-like Domain"/>
    <property type="match status" value="1"/>
</dbReference>
<sequence>MAAEPKDVLLIGLGAVGTIYAFVLQKSGLARVTVVARSNYEAVNVDGMHIKSLKYGEHKEWRPYRIFGSVQEAADRAYSHVVLVTKIIPELKTNPQLLEPLLSPAYTERFPQPVYVLMQNGMNIEVDLWNAIKALGQGSPKIIGTAVYIGSKQLVKNVVEHSDFDRVSMGIHREQPNVLTNSPEEEVILSEFGKLLETGGTEVTIVPDIHRVKYFKNAFNCLYGPVCALSRYSMQAIFRKPLDHWQGTAPEVNTLSEPGERTAAQQAVANVPASFPMVAEYTMPLMYEVLDEVKQLGNALFPDASEFDSDFAITVLTRTAVLVVRPESPEVPSMQVDVQLGRPMEIDVVVGSLVRAAKKVGVAMPRLETLYALLVIIQQHVLYEYRKKTSAA</sequence>
<dbReference type="InterPro" id="IPR008927">
    <property type="entry name" value="6-PGluconate_DH-like_C_sf"/>
</dbReference>
<dbReference type="InterPro" id="IPR013328">
    <property type="entry name" value="6PGD_dom2"/>
</dbReference>
<dbReference type="EMBL" id="JAEVFJ010000027">
    <property type="protein sequence ID" value="KAH8093866.1"/>
    <property type="molecule type" value="Genomic_DNA"/>
</dbReference>
<accession>A0A8K0UL69</accession>
<gene>
    <name evidence="3" type="ORF">BXZ70DRAFT_367858</name>
</gene>
<dbReference type="Pfam" id="PF08546">
    <property type="entry name" value="ApbA_C"/>
    <property type="match status" value="1"/>
</dbReference>
<dbReference type="GO" id="GO:0005737">
    <property type="term" value="C:cytoplasm"/>
    <property type="evidence" value="ECO:0007669"/>
    <property type="project" value="TreeGrafter"/>
</dbReference>
<organism evidence="3 4">
    <name type="scientific">Cristinia sonorae</name>
    <dbReference type="NCBI Taxonomy" id="1940300"/>
    <lineage>
        <taxon>Eukaryota</taxon>
        <taxon>Fungi</taxon>
        <taxon>Dikarya</taxon>
        <taxon>Basidiomycota</taxon>
        <taxon>Agaricomycotina</taxon>
        <taxon>Agaricomycetes</taxon>
        <taxon>Agaricomycetidae</taxon>
        <taxon>Agaricales</taxon>
        <taxon>Pleurotineae</taxon>
        <taxon>Stephanosporaceae</taxon>
        <taxon>Cristinia</taxon>
    </lineage>
</organism>
<dbReference type="Pfam" id="PF02558">
    <property type="entry name" value="ApbA"/>
    <property type="match status" value="1"/>
</dbReference>
<evidence type="ECO:0000313" key="4">
    <source>
        <dbReference type="Proteomes" id="UP000813824"/>
    </source>
</evidence>
<dbReference type="SUPFAM" id="SSF51735">
    <property type="entry name" value="NAD(P)-binding Rossmann-fold domains"/>
    <property type="match status" value="1"/>
</dbReference>
<protein>
    <submittedName>
        <fullName evidence="3">6-phosphogluconate dehydrogenase</fullName>
    </submittedName>
</protein>
<evidence type="ECO:0000259" key="1">
    <source>
        <dbReference type="Pfam" id="PF02558"/>
    </source>
</evidence>
<dbReference type="PANTHER" id="PTHR21708:SF43">
    <property type="entry name" value="KETOPANTOATE REDUCTASE C-TERMINAL DOMAIN-CONTAINING PROTEIN"/>
    <property type="match status" value="1"/>
</dbReference>
<dbReference type="InterPro" id="IPR036291">
    <property type="entry name" value="NAD(P)-bd_dom_sf"/>
</dbReference>
<dbReference type="OrthoDB" id="3609at2759"/>
<evidence type="ECO:0000259" key="2">
    <source>
        <dbReference type="Pfam" id="PF08546"/>
    </source>
</evidence>
<dbReference type="SUPFAM" id="SSF48179">
    <property type="entry name" value="6-phosphogluconate dehydrogenase C-terminal domain-like"/>
    <property type="match status" value="1"/>
</dbReference>
<dbReference type="InterPro" id="IPR013752">
    <property type="entry name" value="KPA_reductase"/>
</dbReference>
<name>A0A8K0UL69_9AGAR</name>